<dbReference type="PROSITE" id="PS51352">
    <property type="entry name" value="THIOREDOXIN_2"/>
    <property type="match status" value="1"/>
</dbReference>
<dbReference type="InterPro" id="IPR036249">
    <property type="entry name" value="Thioredoxin-like_sf"/>
</dbReference>
<dbReference type="PANTHER" id="PTHR42852:SF17">
    <property type="entry name" value="THIOREDOXIN-LIKE PROTEIN HI_1115"/>
    <property type="match status" value="1"/>
</dbReference>
<dbReference type="Gene3D" id="3.40.30.10">
    <property type="entry name" value="Glutaredoxin"/>
    <property type="match status" value="1"/>
</dbReference>
<dbReference type="AlphaFoldDB" id="A0A6S6SAN0"/>
<dbReference type="GO" id="GO:0016491">
    <property type="term" value="F:oxidoreductase activity"/>
    <property type="evidence" value="ECO:0007669"/>
    <property type="project" value="InterPro"/>
</dbReference>
<keyword evidence="1" id="KW-0732">Signal</keyword>
<dbReference type="EMBL" id="CACVAZ010000035">
    <property type="protein sequence ID" value="CAA6807013.1"/>
    <property type="molecule type" value="Genomic_DNA"/>
</dbReference>
<sequence length="175" mass="19904">MKKLLLTLILTFTTFLQAMESPSFNLTTIDDKNITVNQLNISTTETGLEFKEFKGKAILLTLFGHRCPPCIKEIPEFIKLTKSHKDKVEIIAIEAQRYPTEKVKEFAEDYKINYNVVAGSKHDNFIDYIATMAGYSRGIPLPLLIAINKHGEVEQVRAGLVREDELEMLVEDLND</sequence>
<dbReference type="CDD" id="cd02966">
    <property type="entry name" value="TlpA_like_family"/>
    <property type="match status" value="1"/>
</dbReference>
<keyword evidence="3" id="KW-0449">Lipoprotein</keyword>
<gene>
    <name evidence="3" type="ORF">HELGO_WM33586</name>
</gene>
<feature type="domain" description="Thioredoxin" evidence="2">
    <location>
        <begin position="15"/>
        <end position="175"/>
    </location>
</feature>
<evidence type="ECO:0000259" key="2">
    <source>
        <dbReference type="PROSITE" id="PS51352"/>
    </source>
</evidence>
<dbReference type="InterPro" id="IPR050553">
    <property type="entry name" value="Thioredoxin_ResA/DsbE_sf"/>
</dbReference>
<dbReference type="InterPro" id="IPR013740">
    <property type="entry name" value="Redoxin"/>
</dbReference>
<evidence type="ECO:0000313" key="3">
    <source>
        <dbReference type="EMBL" id="CAA6807013.1"/>
    </source>
</evidence>
<name>A0A6S6SAN0_9BACT</name>
<proteinExistence type="predicted"/>
<protein>
    <submittedName>
        <fullName evidence="3">Lipoprotein thiredoxin</fullName>
    </submittedName>
</protein>
<dbReference type="InterPro" id="IPR013766">
    <property type="entry name" value="Thioredoxin_domain"/>
</dbReference>
<dbReference type="Pfam" id="PF08534">
    <property type="entry name" value="Redoxin"/>
    <property type="match status" value="1"/>
</dbReference>
<feature type="chain" id="PRO_5027551146" evidence="1">
    <location>
        <begin position="19"/>
        <end position="175"/>
    </location>
</feature>
<dbReference type="SUPFAM" id="SSF52833">
    <property type="entry name" value="Thioredoxin-like"/>
    <property type="match status" value="1"/>
</dbReference>
<accession>A0A6S6SAN0</accession>
<organism evidence="3">
    <name type="scientific">uncultured Sulfurovum sp</name>
    <dbReference type="NCBI Taxonomy" id="269237"/>
    <lineage>
        <taxon>Bacteria</taxon>
        <taxon>Pseudomonadati</taxon>
        <taxon>Campylobacterota</taxon>
        <taxon>Epsilonproteobacteria</taxon>
        <taxon>Campylobacterales</taxon>
        <taxon>Sulfurovaceae</taxon>
        <taxon>Sulfurovum</taxon>
        <taxon>environmental samples</taxon>
    </lineage>
</organism>
<evidence type="ECO:0000256" key="1">
    <source>
        <dbReference type="SAM" id="SignalP"/>
    </source>
</evidence>
<feature type="signal peptide" evidence="1">
    <location>
        <begin position="1"/>
        <end position="18"/>
    </location>
</feature>
<dbReference type="PANTHER" id="PTHR42852">
    <property type="entry name" value="THIOL:DISULFIDE INTERCHANGE PROTEIN DSBE"/>
    <property type="match status" value="1"/>
</dbReference>
<reference evidence="3" key="1">
    <citation type="submission" date="2020-01" db="EMBL/GenBank/DDBJ databases">
        <authorList>
            <person name="Meier V. D."/>
            <person name="Meier V D."/>
        </authorList>
    </citation>
    <scope>NUCLEOTIDE SEQUENCE</scope>
    <source>
        <strain evidence="3">HLG_WM_MAG_02</strain>
    </source>
</reference>